<organism evidence="3">
    <name type="scientific">Xenopus tropicalis</name>
    <name type="common">Western clawed frog</name>
    <name type="synonym">Silurana tropicalis</name>
    <dbReference type="NCBI Taxonomy" id="8364"/>
    <lineage>
        <taxon>Eukaryota</taxon>
        <taxon>Metazoa</taxon>
        <taxon>Chordata</taxon>
        <taxon>Craniata</taxon>
        <taxon>Vertebrata</taxon>
        <taxon>Euteleostomi</taxon>
        <taxon>Amphibia</taxon>
        <taxon>Batrachia</taxon>
        <taxon>Anura</taxon>
        <taxon>Pipoidea</taxon>
        <taxon>Pipidae</taxon>
        <taxon>Xenopodinae</taxon>
        <taxon>Xenopus</taxon>
        <taxon>Silurana</taxon>
    </lineage>
</organism>
<sequence length="589" mass="67879">MVKKNSIPGRWRSLTAVGQRIPGSRFIAFKVPLKGDLPRSVQYIKLYTAGLQIPEDATIHQFKRIVRRFIWQNTDNDKLIGVHCTTGINRTGYLICRYLIDVDGWDPDTAVNAFAQARGHPIEGVVYTEDLLNGPTRSNLGIDQPPSEDAPSELYSQLEDWRPEKQSALQRTQRDFVADDYGDFDARKLPLPPPLPTERPKPTKLFEDDKDFLTTMPEYIERVRIARALERQKQEALKISAIRESTLPAHETNTSELHQKRNYLNSSLTSGQPQPRVYNSVAEITEEIRRNRSMQSESGRLVESQSRSVSGSKEDMSLDGKHERFDYCSRRTMDRIIPANGSQSLEFSQRMGVRHNNYSDATPGPAAPYSSHPKSVQNFTAEMYKTDSGKTDTQRQFQYQHASDFSTNMAPLDRNELRFGERQTYNLNSNIPTSRNELQQLLEMQARSRQEIPGLYQREREVALGTLHGQRIDGLSDVRKHQEEKQFLMNKVKFMNSSESAAGTSNYDIRSFQERSTIPTADFHGTNRFSPYQPPMRPQQSYDFLRAREPGPTLYENREQRVAYDYNMHKGESPMDRYLLQDRNRLHLN</sequence>
<dbReference type="Gene3D" id="3.90.190.10">
    <property type="entry name" value="Protein tyrosine phosphatase superfamily"/>
    <property type="match status" value="1"/>
</dbReference>
<feature type="region of interest" description="Disordered" evidence="1">
    <location>
        <begin position="290"/>
        <end position="318"/>
    </location>
</feature>
<dbReference type="Bgee" id="ENSXETG00000012187">
    <property type="expression patterns" value="Expressed in egg cell and 13 other cell types or tissues"/>
</dbReference>
<dbReference type="Pfam" id="PF00782">
    <property type="entry name" value="DSPc"/>
    <property type="match status" value="1"/>
</dbReference>
<feature type="compositionally biased region" description="Polar residues" evidence="1">
    <location>
        <begin position="293"/>
        <end position="311"/>
    </location>
</feature>
<evidence type="ECO:0000259" key="2">
    <source>
        <dbReference type="PROSITE" id="PS50056"/>
    </source>
</evidence>
<dbReference type="PROSITE" id="PS00383">
    <property type="entry name" value="TYR_PHOSPHATASE_1"/>
    <property type="match status" value="1"/>
</dbReference>
<dbReference type="Ensembl" id="ENSXETT00000119584">
    <property type="protein sequence ID" value="ENSXETP00000109548"/>
    <property type="gene ID" value="ENSXETG00000012187"/>
</dbReference>
<reference evidence="3" key="2">
    <citation type="submission" date="2021-03" db="UniProtKB">
        <authorList>
            <consortium name="Ensembl"/>
        </authorList>
    </citation>
    <scope>IDENTIFICATION</scope>
</reference>
<dbReference type="InterPro" id="IPR000340">
    <property type="entry name" value="Dual-sp_phosphatase_cat-dom"/>
</dbReference>
<protein>
    <submittedName>
        <fullName evidence="3">Dual-specificity phosphatase 11 (RNA/RNP complex 1-interacting), gene 2</fullName>
    </submittedName>
</protein>
<dbReference type="PANTHER" id="PTHR10367:SF29">
    <property type="entry name" value="DUAL SPECIFICITY PHOSPHATASE 11 (RNA_RNP COMPLEX 1-INTERACTING), GENE 2 ISOFORM X1"/>
    <property type="match status" value="1"/>
</dbReference>
<dbReference type="InterPro" id="IPR051029">
    <property type="entry name" value="mRNA_Capping_Enz/RNA_Phosphat"/>
</dbReference>
<dbReference type="InterPro" id="IPR016130">
    <property type="entry name" value="Tyr_Pase_AS"/>
</dbReference>
<dbReference type="AlphaFoldDB" id="A0A803JNK3"/>
<proteinExistence type="predicted"/>
<name>A0A803JNK3_XENTR</name>
<dbReference type="PANTHER" id="PTHR10367">
    <property type="entry name" value="MRNA-CAPPING ENZYME"/>
    <property type="match status" value="1"/>
</dbReference>
<dbReference type="GO" id="GO:0003824">
    <property type="term" value="F:catalytic activity"/>
    <property type="evidence" value="ECO:0007669"/>
    <property type="project" value="UniProtKB-ARBA"/>
</dbReference>
<accession>A0A803JNK3</accession>
<dbReference type="PROSITE" id="PS50056">
    <property type="entry name" value="TYR_PHOSPHATASE_2"/>
    <property type="match status" value="1"/>
</dbReference>
<evidence type="ECO:0000256" key="1">
    <source>
        <dbReference type="SAM" id="MobiDB-lite"/>
    </source>
</evidence>
<gene>
    <name evidence="3" type="primary">dusp11.2</name>
</gene>
<evidence type="ECO:0000313" key="3">
    <source>
        <dbReference type="Ensembl" id="ENSXETP00000109548"/>
    </source>
</evidence>
<dbReference type="InterPro" id="IPR029021">
    <property type="entry name" value="Prot-tyrosine_phosphatase-like"/>
</dbReference>
<dbReference type="InterPro" id="IPR000387">
    <property type="entry name" value="Tyr_Pase_dom"/>
</dbReference>
<feature type="domain" description="Tyrosine specific protein phosphatases" evidence="2">
    <location>
        <begin position="60"/>
        <end position="123"/>
    </location>
</feature>
<dbReference type="Xenbase" id="XB-GENE-5742800">
    <property type="gene designation" value="dusp11.2"/>
</dbReference>
<dbReference type="GeneTree" id="ENSGT00940000155847"/>
<reference evidence="3" key="1">
    <citation type="journal article" date="2010" name="Science">
        <title>The genome of the Western clawed frog Xenopus tropicalis.</title>
        <authorList>
            <person name="Hellsten U."/>
            <person name="Harland R.M."/>
            <person name="Gilchrist M.J."/>
            <person name="Hendrix D."/>
            <person name="Jurka J."/>
            <person name="Kapitonov V."/>
            <person name="Ovcharenko I."/>
            <person name="Putnam N.H."/>
            <person name="Shu S."/>
            <person name="Taher L."/>
            <person name="Blitz I.L."/>
            <person name="Blumberg B."/>
            <person name="Dichmann D.S."/>
            <person name="Dubchak I."/>
            <person name="Amaya E."/>
            <person name="Detter J.C."/>
            <person name="Fletcher R."/>
            <person name="Gerhard D.S."/>
            <person name="Goodstein D."/>
            <person name="Graves T."/>
            <person name="Grigoriev I.V."/>
            <person name="Grimwood J."/>
            <person name="Kawashima T."/>
            <person name="Lindquist E."/>
            <person name="Lucas S.M."/>
            <person name="Mead P.E."/>
            <person name="Mitros T."/>
            <person name="Ogino H."/>
            <person name="Ohta Y."/>
            <person name="Poliakov A.V."/>
            <person name="Pollet N."/>
            <person name="Robert J."/>
            <person name="Salamov A."/>
            <person name="Sater A.K."/>
            <person name="Schmutz J."/>
            <person name="Terry A."/>
            <person name="Vize P.D."/>
            <person name="Warren W.C."/>
            <person name="Wells D."/>
            <person name="Wills A."/>
            <person name="Wilson R.K."/>
            <person name="Zimmerman L.B."/>
            <person name="Zorn A.M."/>
            <person name="Grainger R."/>
            <person name="Grammer T."/>
            <person name="Khokha M.K."/>
            <person name="Richardson P.M."/>
            <person name="Rokhsar D.S."/>
        </authorList>
    </citation>
    <scope>NUCLEOTIDE SEQUENCE [LARGE SCALE GENOMIC DNA]</scope>
    <source>
        <strain evidence="3">Nigerian</strain>
    </source>
</reference>
<dbReference type="SUPFAM" id="SSF52799">
    <property type="entry name" value="(Phosphotyrosine protein) phosphatases II"/>
    <property type="match status" value="1"/>
</dbReference>